<dbReference type="EMBL" id="PDLN01000019">
    <property type="protein sequence ID" value="RDW60250.1"/>
    <property type="molecule type" value="Genomic_DNA"/>
</dbReference>
<feature type="transmembrane region" description="Helical" evidence="2">
    <location>
        <begin position="53"/>
        <end position="80"/>
    </location>
</feature>
<evidence type="ECO:0000313" key="3">
    <source>
        <dbReference type="EMBL" id="RDW60250.1"/>
    </source>
</evidence>
<keyword evidence="2" id="KW-0472">Membrane</keyword>
<dbReference type="OrthoDB" id="10039566at2759"/>
<dbReference type="PANTHER" id="PTHR35895">
    <property type="entry name" value="CHROMOSOME 16, WHOLE GENOME SHOTGUN SEQUENCE"/>
    <property type="match status" value="1"/>
</dbReference>
<dbReference type="InterPro" id="IPR046368">
    <property type="entry name" value="Tag1"/>
</dbReference>
<organism evidence="3 4">
    <name type="scientific">Coleophoma crateriformis</name>
    <dbReference type="NCBI Taxonomy" id="565419"/>
    <lineage>
        <taxon>Eukaryota</taxon>
        <taxon>Fungi</taxon>
        <taxon>Dikarya</taxon>
        <taxon>Ascomycota</taxon>
        <taxon>Pezizomycotina</taxon>
        <taxon>Leotiomycetes</taxon>
        <taxon>Helotiales</taxon>
        <taxon>Dermateaceae</taxon>
        <taxon>Coleophoma</taxon>
    </lineage>
</organism>
<dbReference type="Proteomes" id="UP000256328">
    <property type="component" value="Unassembled WGS sequence"/>
</dbReference>
<reference evidence="3 4" key="1">
    <citation type="journal article" date="2018" name="IMA Fungus">
        <title>IMA Genome-F 9: Draft genome sequence of Annulohypoxylon stygium, Aspergillus mulundensis, Berkeleyomyces basicola (syn. Thielaviopsis basicola), Ceratocystis smalleyi, two Cercospora beticola strains, Coleophoma cylindrospora, Fusarium fracticaudum, Phialophora cf. hyalina, and Morchella septimelata.</title>
        <authorList>
            <person name="Wingfield B.D."/>
            <person name="Bills G.F."/>
            <person name="Dong Y."/>
            <person name="Huang W."/>
            <person name="Nel W.J."/>
            <person name="Swalarsk-Parry B.S."/>
            <person name="Vaghefi N."/>
            <person name="Wilken P.M."/>
            <person name="An Z."/>
            <person name="de Beer Z.W."/>
            <person name="De Vos L."/>
            <person name="Chen L."/>
            <person name="Duong T.A."/>
            <person name="Gao Y."/>
            <person name="Hammerbacher A."/>
            <person name="Kikkert J.R."/>
            <person name="Li Y."/>
            <person name="Li H."/>
            <person name="Li K."/>
            <person name="Li Q."/>
            <person name="Liu X."/>
            <person name="Ma X."/>
            <person name="Naidoo K."/>
            <person name="Pethybridge S.J."/>
            <person name="Sun J."/>
            <person name="Steenkamp E.T."/>
            <person name="van der Nest M.A."/>
            <person name="van Wyk S."/>
            <person name="Wingfield M.J."/>
            <person name="Xiong C."/>
            <person name="Yue Q."/>
            <person name="Zhang X."/>
        </authorList>
    </citation>
    <scope>NUCLEOTIDE SEQUENCE [LARGE SCALE GENOMIC DNA]</scope>
    <source>
        <strain evidence="3 4">BP5796</strain>
    </source>
</reference>
<protein>
    <submittedName>
        <fullName evidence="3">Uncharacterized protein</fullName>
    </submittedName>
</protein>
<dbReference type="Pfam" id="PF12505">
    <property type="entry name" value="DUF3712"/>
    <property type="match status" value="1"/>
</dbReference>
<keyword evidence="2" id="KW-0812">Transmembrane</keyword>
<dbReference type="GO" id="GO:0000329">
    <property type="term" value="C:fungal-type vacuole membrane"/>
    <property type="evidence" value="ECO:0007669"/>
    <property type="project" value="InterPro"/>
</dbReference>
<dbReference type="InterPro" id="IPR022185">
    <property type="entry name" value="DUF3712"/>
</dbReference>
<keyword evidence="2" id="KW-1133">Transmembrane helix</keyword>
<evidence type="ECO:0000256" key="1">
    <source>
        <dbReference type="SAM" id="MobiDB-lite"/>
    </source>
</evidence>
<proteinExistence type="predicted"/>
<feature type="compositionally biased region" description="Low complexity" evidence="1">
    <location>
        <begin position="358"/>
        <end position="406"/>
    </location>
</feature>
<sequence length="445" mass="46841">MSRANWRPTNYQEIEETKQPYAKQFLFDPSIRDGMDEDDTLLKRIIRHVKSHWIAYSILNVVGLVLSLVITFLVVIPAIVQKVVNDNQLPVISASLLNPSPNSVQMSLVSTIDTPSAITTNLKPLNLSLAGPDNKTPFLAILLPEKDLKGKTTIEVQGQTAAITNMESFESFLAVAMYNKNFTMQATGTTDAFLGAIRAPVTLNKQIEMAGLNNLTGFNLGSPTLLTTAEADGTNLLATANIPNPSVLTIGIGNLTMNLAIGNVSIGIASIDNVVLQPGNNPLPLRATISLAAIAANIQQISIEQPALATDGILAINATGNTTTFNGERLMYFERVLNPVVLTTTVPVQQLLGGGGSTSASTNNTGNGTSSGNSTSPATGNSSSNGTSSAGGNSSKNGTSSAGGNSPKHGPSKTHHEFAMLLAKYLPEEKAPAHAGKKRADVWGW</sequence>
<name>A0A3D8QF29_9HELO</name>
<gene>
    <name evidence="3" type="ORF">BP5796_11856</name>
</gene>
<keyword evidence="4" id="KW-1185">Reference proteome</keyword>
<evidence type="ECO:0000313" key="4">
    <source>
        <dbReference type="Proteomes" id="UP000256328"/>
    </source>
</evidence>
<comment type="caution">
    <text evidence="3">The sequence shown here is derived from an EMBL/GenBank/DDBJ whole genome shotgun (WGS) entry which is preliminary data.</text>
</comment>
<feature type="region of interest" description="Disordered" evidence="1">
    <location>
        <begin position="353"/>
        <end position="415"/>
    </location>
</feature>
<dbReference type="AlphaFoldDB" id="A0A3D8QF29"/>
<evidence type="ECO:0000256" key="2">
    <source>
        <dbReference type="SAM" id="Phobius"/>
    </source>
</evidence>
<accession>A0A3D8QF29</accession>
<dbReference type="PANTHER" id="PTHR35895:SF2">
    <property type="match status" value="1"/>
</dbReference>